<gene>
    <name evidence="2" type="ordered locus">Tter_1336</name>
</gene>
<dbReference type="KEGG" id="ttr:Tter_1336"/>
<dbReference type="STRING" id="525904.Tter_1336"/>
<dbReference type="InterPro" id="IPR038078">
    <property type="entry name" value="PhoU-like_sf"/>
</dbReference>
<dbReference type="eggNOG" id="COG1392">
    <property type="taxonomic scope" value="Bacteria"/>
</dbReference>
<evidence type="ECO:0008006" key="4">
    <source>
        <dbReference type="Google" id="ProtNLM"/>
    </source>
</evidence>
<name>D1CBS8_THET1</name>
<protein>
    <recommendedName>
        <fullName evidence="4">Phosphate transport regulator</fullName>
    </recommendedName>
</protein>
<reference evidence="3" key="1">
    <citation type="journal article" date="2010" name="Stand. Genomic Sci.">
        <title>Complete genome sequence of 'Thermobaculum terrenum' type strain (YNP1).</title>
        <authorList>
            <person name="Kiss H."/>
            <person name="Cleland D."/>
            <person name="Lapidus A."/>
            <person name="Lucas S."/>
            <person name="Glavina Del Rio T."/>
            <person name="Nolan M."/>
            <person name="Tice H."/>
            <person name="Han C."/>
            <person name="Goodwin L."/>
            <person name="Pitluck S."/>
            <person name="Liolios K."/>
            <person name="Ivanova N."/>
            <person name="Mavromatis K."/>
            <person name="Ovchinnikova G."/>
            <person name="Pati A."/>
            <person name="Chen A."/>
            <person name="Palaniappan K."/>
            <person name="Land M."/>
            <person name="Hauser L."/>
            <person name="Chang Y."/>
            <person name="Jeffries C."/>
            <person name="Lu M."/>
            <person name="Brettin T."/>
            <person name="Detter J."/>
            <person name="Goker M."/>
            <person name="Tindall B."/>
            <person name="Beck B."/>
            <person name="McDermott T."/>
            <person name="Woyke T."/>
            <person name="Bristow J."/>
            <person name="Eisen J."/>
            <person name="Markowitz V."/>
            <person name="Hugenholtz P."/>
            <person name="Kyrpides N."/>
            <person name="Klenk H."/>
            <person name="Cheng J."/>
        </authorList>
    </citation>
    <scope>NUCLEOTIDE SEQUENCE [LARGE SCALE GENOMIC DNA]</scope>
    <source>
        <strain evidence="3">ATCC BAA-798 / YNP1</strain>
    </source>
</reference>
<dbReference type="Proteomes" id="UP000000323">
    <property type="component" value="Chromosome 1"/>
</dbReference>
<dbReference type="EMBL" id="CP001825">
    <property type="protein sequence ID" value="ACZ42243.1"/>
    <property type="molecule type" value="Genomic_DNA"/>
</dbReference>
<dbReference type="RefSeq" id="WP_012875278.1">
    <property type="nucleotide sequence ID" value="NC_013525.1"/>
</dbReference>
<dbReference type="AlphaFoldDB" id="D1CBS8"/>
<dbReference type="InterPro" id="IPR018445">
    <property type="entry name" value="Put_Phosphate_transp_reg"/>
</dbReference>
<organism evidence="2 3">
    <name type="scientific">Thermobaculum terrenum (strain ATCC BAA-798 / CCMEE 7001 / YNP1)</name>
    <dbReference type="NCBI Taxonomy" id="525904"/>
    <lineage>
        <taxon>Bacteria</taxon>
        <taxon>Bacillati</taxon>
        <taxon>Chloroflexota</taxon>
        <taxon>Chloroflexia</taxon>
        <taxon>Candidatus Thermobaculales</taxon>
        <taxon>Candidatus Thermobaculaceae</taxon>
        <taxon>Thermobaculum</taxon>
    </lineage>
</organism>
<proteinExistence type="inferred from homology"/>
<evidence type="ECO:0000313" key="2">
    <source>
        <dbReference type="EMBL" id="ACZ42243.1"/>
    </source>
</evidence>
<evidence type="ECO:0000313" key="3">
    <source>
        <dbReference type="Proteomes" id="UP000000323"/>
    </source>
</evidence>
<keyword evidence="3" id="KW-1185">Reference proteome</keyword>
<dbReference type="PANTHER" id="PTHR37298:SF1">
    <property type="entry name" value="UPF0111 PROTEIN YKAA"/>
    <property type="match status" value="1"/>
</dbReference>
<sequence>MPFKSFLPHSEPYFEYFASAAKNAYETSEALYDLLCNFEHVSEKAKHIHELEQKGDDINHTILNALSRSFIAPFDRQDVQSLSSRIDNFVDHIYAVARRFHLYGIRNIYPEAVTLGRVIRDQGHIIYRSIPLLEKVRDHDEVQRNIVLIHDLENEADAILDEALAKVFEGAQTLEDVANGLRWQELYGLLEDTTDQAEDVANVMETLIIKD</sequence>
<dbReference type="InterPro" id="IPR052912">
    <property type="entry name" value="UPF0111_domain"/>
</dbReference>
<dbReference type="Gene3D" id="1.20.58.220">
    <property type="entry name" value="Phosphate transport system protein phou homolog 2, domain 2"/>
    <property type="match status" value="1"/>
</dbReference>
<accession>D1CBS8</accession>
<dbReference type="Pfam" id="PF01865">
    <property type="entry name" value="PhoU_div"/>
    <property type="match status" value="1"/>
</dbReference>
<comment type="similarity">
    <text evidence="1">Belongs to the UPF0111 family.</text>
</comment>
<dbReference type="HOGENOM" id="CLU_086031_0_1_0"/>
<dbReference type="PANTHER" id="PTHR37298">
    <property type="entry name" value="UPF0111 PROTEIN YKAA"/>
    <property type="match status" value="1"/>
</dbReference>
<evidence type="ECO:0000256" key="1">
    <source>
        <dbReference type="ARBA" id="ARBA00008591"/>
    </source>
</evidence>